<keyword evidence="2" id="KW-0489">Methyltransferase</keyword>
<proteinExistence type="predicted"/>
<sequence length="1000" mass="112575">MTKLTPLALQNTPALIESVFPAQKVSFESQRERKAGAGQTLTALGSYWKGRKPLILVRAIVLGSLLPPTDDAEKDLEIYEQLLAFDEGGLARRALANNAFKPKDIVQALALPNPWDYFAYTLKGGLTAAEVESRQAPFNSDALGITLRWQRDISDADKLDLVAQMLRTLPNYEARAALCKRPEELDQTELFAPIWAPVNAHYQHLGINAHSHQELVEQLGMLRFGHRPKVGDTFCGGGSIPFEAARLGCDVYASDLNPIACMLTWGALNIIGAASEKRAEIEQAQREVAEAVDAEITALGIEHDSHGNRAKAYLYCLETRCPETGWMVPLSPNWVISKNRNVVAKLIPDTERQRFDIEIYSGVSVEEMKAAEFGTIQNGNLTYSLNGKTYITSIKTLRGDHKDISGNMANRLRRWRKYDFKPQSDDLFQERLYCIQWITADTLDKKQKETFFATVIEADLARERQVEKIVAENIEQWQQHGLIPDMEIEPGDKTDEPIRTRGWTYWHQLFNARQLLMLSILSKNCLTPVSQVFLSRTLNRSSKLCMWEGKIGYESSSQVFTNQALNVLFNYGVRAWSFLESVFYEEALQNAPVYSKESLFQHAAPQCQTLSDIWITDPPYADAVHYHEITEFFIAWLRKNPPAPFNEWVWDSRRALAIKGSGDDFRRGMVEAYTAMTQHMPDNGMQCVMFTHQDTGVWSDMVGIFWAAGLQVVGAWYIATETTSELKKGGYVQGTVILMLRKRPAGDKPGFKQKILPAVRREVEAQISQMLHLNADVKNKLGEPVFNDSDLQMAGYAAALKVLTGYTSIGGEDVTAFALRPRQKGQVTVVDEIVQQASEAANSLLIPEGLQPDTWNAIKGIQRFYLRMLDIETTGAAKLDNYQNFAKAFHVEDYTKVMASMAPNKARLKSIEEFTSRDVGDSTEIGPTYLGHLIIALQQLLQDKEPHIVLDYLNTDVTNFMEARPLLINMIDFIAAKTRVDKVRDVAEILGARLRNQRLA</sequence>
<reference evidence="3" key="1">
    <citation type="submission" date="2017-02" db="EMBL/GenBank/DDBJ databases">
        <authorList>
            <person name="Daims H."/>
        </authorList>
    </citation>
    <scope>NUCLEOTIDE SEQUENCE [LARGE SCALE GENOMIC DNA]</scope>
</reference>
<dbReference type="AlphaFoldDB" id="A0A1R4HG00"/>
<keyword evidence="3" id="KW-1185">Reference proteome</keyword>
<evidence type="ECO:0000313" key="2">
    <source>
        <dbReference type="EMBL" id="SJM95162.1"/>
    </source>
</evidence>
<dbReference type="OrthoDB" id="3197274at2"/>
<feature type="domain" description="DUF1156" evidence="1">
    <location>
        <begin position="19"/>
        <end position="81"/>
    </location>
</feature>
<accession>A0A1R4HG00</accession>
<protein>
    <submittedName>
        <fullName evidence="2">Adenine-specific DNA methylase containing a Zn-ribbon</fullName>
    </submittedName>
</protein>
<evidence type="ECO:0000313" key="3">
    <source>
        <dbReference type="Proteomes" id="UP000195667"/>
    </source>
</evidence>
<dbReference type="GO" id="GO:0032259">
    <property type="term" value="P:methylation"/>
    <property type="evidence" value="ECO:0007669"/>
    <property type="project" value="UniProtKB-KW"/>
</dbReference>
<dbReference type="Pfam" id="PF06634">
    <property type="entry name" value="DUF1156"/>
    <property type="match status" value="1"/>
</dbReference>
<dbReference type="InterPro" id="IPR029063">
    <property type="entry name" value="SAM-dependent_MTases_sf"/>
</dbReference>
<keyword evidence="2" id="KW-0808">Transferase</keyword>
<dbReference type="SUPFAM" id="SSF53335">
    <property type="entry name" value="S-adenosyl-L-methionine-dependent methyltransferases"/>
    <property type="match status" value="2"/>
</dbReference>
<dbReference type="InterPro" id="IPR009537">
    <property type="entry name" value="DUF1156"/>
</dbReference>
<evidence type="ECO:0000259" key="1">
    <source>
        <dbReference type="Pfam" id="PF06634"/>
    </source>
</evidence>
<name>A0A1R4HG00_9GAMM</name>
<organism evidence="2 3">
    <name type="scientific">Crenothrix polyspora</name>
    <dbReference type="NCBI Taxonomy" id="360316"/>
    <lineage>
        <taxon>Bacteria</taxon>
        <taxon>Pseudomonadati</taxon>
        <taxon>Pseudomonadota</taxon>
        <taxon>Gammaproteobacteria</taxon>
        <taxon>Methylococcales</taxon>
        <taxon>Crenotrichaceae</taxon>
        <taxon>Crenothrix</taxon>
    </lineage>
</organism>
<dbReference type="Proteomes" id="UP000195667">
    <property type="component" value="Unassembled WGS sequence"/>
</dbReference>
<gene>
    <name evidence="2" type="ORF">CRENPOLYSF1_650006</name>
</gene>
<dbReference type="Gene3D" id="3.40.50.150">
    <property type="entry name" value="Vaccinia Virus protein VP39"/>
    <property type="match status" value="1"/>
</dbReference>
<dbReference type="EMBL" id="FUKI01000143">
    <property type="protein sequence ID" value="SJM95162.1"/>
    <property type="molecule type" value="Genomic_DNA"/>
</dbReference>
<dbReference type="NCBIfam" id="NF042963">
    <property type="entry name" value="DUF1156_antiphage"/>
    <property type="match status" value="1"/>
</dbReference>
<dbReference type="InterPro" id="IPR049953">
    <property type="entry name" value="Antiphage_assoc"/>
</dbReference>
<dbReference type="GO" id="GO:0008168">
    <property type="term" value="F:methyltransferase activity"/>
    <property type="evidence" value="ECO:0007669"/>
    <property type="project" value="UniProtKB-KW"/>
</dbReference>
<dbReference type="RefSeq" id="WP_087144671.1">
    <property type="nucleotide sequence ID" value="NZ_FUKI01000143.1"/>
</dbReference>